<organism evidence="1 2">
    <name type="scientific">Ameca splendens</name>
    <dbReference type="NCBI Taxonomy" id="208324"/>
    <lineage>
        <taxon>Eukaryota</taxon>
        <taxon>Metazoa</taxon>
        <taxon>Chordata</taxon>
        <taxon>Craniata</taxon>
        <taxon>Vertebrata</taxon>
        <taxon>Euteleostomi</taxon>
        <taxon>Actinopterygii</taxon>
        <taxon>Neopterygii</taxon>
        <taxon>Teleostei</taxon>
        <taxon>Neoteleostei</taxon>
        <taxon>Acanthomorphata</taxon>
        <taxon>Ovalentaria</taxon>
        <taxon>Atherinomorphae</taxon>
        <taxon>Cyprinodontiformes</taxon>
        <taxon>Goodeidae</taxon>
        <taxon>Ameca</taxon>
    </lineage>
</organism>
<evidence type="ECO:0000313" key="1">
    <source>
        <dbReference type="EMBL" id="MEQ2304182.1"/>
    </source>
</evidence>
<evidence type="ECO:0000313" key="2">
    <source>
        <dbReference type="Proteomes" id="UP001469553"/>
    </source>
</evidence>
<name>A0ABV0ZD89_9TELE</name>
<evidence type="ECO:0008006" key="3">
    <source>
        <dbReference type="Google" id="ProtNLM"/>
    </source>
</evidence>
<keyword evidence="2" id="KW-1185">Reference proteome</keyword>
<dbReference type="EMBL" id="JAHRIP010058739">
    <property type="protein sequence ID" value="MEQ2304182.1"/>
    <property type="molecule type" value="Genomic_DNA"/>
</dbReference>
<accession>A0ABV0ZD89</accession>
<sequence>MSFLQSVLCYYVCVRLPVFPERLCWCVCTPILAGAFLRSCRTSILRLMLHVEWLCGSQLRIHFLHPWTEKPWNPATSCLCKLQLSSSLPALQLYWKHTF</sequence>
<proteinExistence type="predicted"/>
<dbReference type="Proteomes" id="UP001469553">
    <property type="component" value="Unassembled WGS sequence"/>
</dbReference>
<comment type="caution">
    <text evidence="1">The sequence shown here is derived from an EMBL/GenBank/DDBJ whole genome shotgun (WGS) entry which is preliminary data.</text>
</comment>
<reference evidence="1 2" key="1">
    <citation type="submission" date="2021-06" db="EMBL/GenBank/DDBJ databases">
        <authorList>
            <person name="Palmer J.M."/>
        </authorList>
    </citation>
    <scope>NUCLEOTIDE SEQUENCE [LARGE SCALE GENOMIC DNA]</scope>
    <source>
        <strain evidence="1 2">AS_MEX2019</strain>
        <tissue evidence="1">Muscle</tissue>
    </source>
</reference>
<gene>
    <name evidence="1" type="ORF">AMECASPLE_024324</name>
</gene>
<protein>
    <recommendedName>
        <fullName evidence="3">Secreted protein</fullName>
    </recommendedName>
</protein>